<evidence type="ECO:0000313" key="2">
    <source>
        <dbReference type="EMBL" id="ANF50321.1"/>
    </source>
</evidence>
<dbReference type="EMBL" id="CP015199">
    <property type="protein sequence ID" value="ANF50321.1"/>
    <property type="molecule type" value="Genomic_DNA"/>
</dbReference>
<keyword evidence="3" id="KW-1185">Reference proteome</keyword>
<evidence type="ECO:0000313" key="3">
    <source>
        <dbReference type="Proteomes" id="UP000077824"/>
    </source>
</evidence>
<feature type="chain" id="PRO_5008003749" description="DUF922 domain-containing protein" evidence="1">
    <location>
        <begin position="23"/>
        <end position="182"/>
    </location>
</feature>
<protein>
    <recommendedName>
        <fullName evidence="4">DUF922 domain-containing protein</fullName>
    </recommendedName>
</protein>
<dbReference type="Proteomes" id="UP000077824">
    <property type="component" value="Chromosome"/>
</dbReference>
<dbReference type="AlphaFoldDB" id="A0A172XTN7"/>
<gene>
    <name evidence="2" type="ORF">A0O34_07240</name>
</gene>
<evidence type="ECO:0000256" key="1">
    <source>
        <dbReference type="SAM" id="SignalP"/>
    </source>
</evidence>
<dbReference type="Pfam" id="PF06037">
    <property type="entry name" value="DUF922"/>
    <property type="match status" value="1"/>
</dbReference>
<dbReference type="STRING" id="1685010.A0O34_07240"/>
<reference evidence="2 3" key="1">
    <citation type="submission" date="2016-04" db="EMBL/GenBank/DDBJ databases">
        <title>Complete Genome Sequence of Chryseobacterium sp. IHBB 10212.</title>
        <authorList>
            <person name="Pal M."/>
            <person name="Swarnkar M.K."/>
            <person name="Kaushal K."/>
            <person name="Chhibber S."/>
            <person name="Singh A.K."/>
            <person name="Gulati A."/>
        </authorList>
    </citation>
    <scope>NUCLEOTIDE SEQUENCE [LARGE SCALE GENOMIC DNA]</scope>
    <source>
        <strain evidence="2 3">IHBB 10212</strain>
    </source>
</reference>
<name>A0A172XTN7_9FLAO</name>
<dbReference type="RefSeq" id="WP_066753114.1">
    <property type="nucleotide sequence ID" value="NZ_CP015199.1"/>
</dbReference>
<feature type="signal peptide" evidence="1">
    <location>
        <begin position="1"/>
        <end position="22"/>
    </location>
</feature>
<evidence type="ECO:0008006" key="4">
    <source>
        <dbReference type="Google" id="ProtNLM"/>
    </source>
</evidence>
<keyword evidence="1" id="KW-0732">Signal</keyword>
<dbReference type="InterPro" id="IPR010321">
    <property type="entry name" value="DUF922"/>
</dbReference>
<dbReference type="OrthoDB" id="5431540at2"/>
<accession>A0A172XTN7</accession>
<dbReference type="KEGG" id="chh:A0O34_07240"/>
<organism evidence="2 3">
    <name type="scientific">Chryseobacterium glaciei</name>
    <dbReference type="NCBI Taxonomy" id="1685010"/>
    <lineage>
        <taxon>Bacteria</taxon>
        <taxon>Pseudomonadati</taxon>
        <taxon>Bacteroidota</taxon>
        <taxon>Flavobacteriia</taxon>
        <taxon>Flavobacteriales</taxon>
        <taxon>Weeksellaceae</taxon>
        <taxon>Chryseobacterium group</taxon>
        <taxon>Chryseobacterium</taxon>
    </lineage>
</organism>
<sequence>MKLNFFFIFFLFSFSQTFSSQAIEWSPDRKLDFNDFKGKIPTYNDSGAESKVGISYKIVSNSIWTGKIKIKIFAVFYPEESWFDKKYISSNDLLNHEQIHFDIANIFANKIQKIIDNQIKGTKDFNNNFQKLFNENYNEHNDFQFKYDLETKHGLNVEVQNKYNDIISEMMDLLSGVMKKQN</sequence>
<proteinExistence type="predicted"/>